<proteinExistence type="predicted"/>
<dbReference type="Pfam" id="PF04250">
    <property type="entry name" value="DUF429"/>
    <property type="match status" value="1"/>
</dbReference>
<organism evidence="1 2">
    <name type="scientific">Microbacterium invictum</name>
    <dbReference type="NCBI Taxonomy" id="515415"/>
    <lineage>
        <taxon>Bacteria</taxon>
        <taxon>Bacillati</taxon>
        <taxon>Actinomycetota</taxon>
        <taxon>Actinomycetes</taxon>
        <taxon>Micrococcales</taxon>
        <taxon>Microbacteriaceae</taxon>
        <taxon>Microbacterium</taxon>
    </lineage>
</organism>
<gene>
    <name evidence="1" type="ORF">T9R20_08000</name>
</gene>
<reference evidence="1 2" key="1">
    <citation type="submission" date="2023-06" db="EMBL/GenBank/DDBJ databases">
        <title>Rock-solubilizing bacteria, Microbacterium invictum, promotes re-establishment of vegetation in rocky wasteland by accelerating rock bio-weathering and reshaping soil bacterial community.</title>
        <authorList>
            <person name="Liu C."/>
        </authorList>
    </citation>
    <scope>NUCLEOTIDE SEQUENCE [LARGE SCALE GENOMIC DNA]</scope>
    <source>
        <strain evidence="1 2">X-18</strain>
    </source>
</reference>
<evidence type="ECO:0000313" key="2">
    <source>
        <dbReference type="Proteomes" id="UP001324533"/>
    </source>
</evidence>
<dbReference type="Proteomes" id="UP001324533">
    <property type="component" value="Chromosome"/>
</dbReference>
<evidence type="ECO:0000313" key="1">
    <source>
        <dbReference type="EMBL" id="WQB71876.1"/>
    </source>
</evidence>
<dbReference type="InterPro" id="IPR007362">
    <property type="entry name" value="DUF429"/>
</dbReference>
<name>A0ABZ0VE31_9MICO</name>
<dbReference type="EMBL" id="CP139779">
    <property type="protein sequence ID" value="WQB71876.1"/>
    <property type="molecule type" value="Genomic_DNA"/>
</dbReference>
<sequence length="253" mass="26376">MQTVGVDLAASPAGTAMAMIDWRDDAAEVTGLEVGIDDPEIVASARGAASVGIDCALGWPVDFVDFLARHARGQAPSAADSGLEWRRRLAYRHTDRAVRARTGRWPLSVATDRLGLTAMRCAALIARFGEAGLTIDRSGAGVLVEVYPAAALRLWEIAVPGYKVDAGARGVAMAALGAAAPWLELSPSIRGVMMRSADAFDAVVAALNARAHAVGATTAVPPGLADVARVEGWIALPETPLTDLIDPPRAHGR</sequence>
<dbReference type="RefSeq" id="WP_322411989.1">
    <property type="nucleotide sequence ID" value="NZ_CP139779.1"/>
</dbReference>
<accession>A0ABZ0VE31</accession>
<protein>
    <submittedName>
        <fullName evidence="1">DUF429 domain-containing protein</fullName>
    </submittedName>
</protein>
<keyword evidence="2" id="KW-1185">Reference proteome</keyword>